<evidence type="ECO:0000256" key="6">
    <source>
        <dbReference type="ARBA" id="ARBA00023204"/>
    </source>
</evidence>
<dbReference type="SUPFAM" id="SSF47113">
    <property type="entry name" value="Histone-fold"/>
    <property type="match status" value="1"/>
</dbReference>
<gene>
    <name evidence="9" type="ORF">Pcinc_043180</name>
</gene>
<dbReference type="GO" id="GO:0051382">
    <property type="term" value="P:kinetochore assembly"/>
    <property type="evidence" value="ECO:0007669"/>
    <property type="project" value="InterPro"/>
</dbReference>
<dbReference type="AlphaFoldDB" id="A0AAE1EI48"/>
<keyword evidence="7" id="KW-0539">Nucleus</keyword>
<dbReference type="GO" id="GO:0043240">
    <property type="term" value="C:Fanconi anaemia nuclear complex"/>
    <property type="evidence" value="ECO:0007669"/>
    <property type="project" value="TreeGrafter"/>
</dbReference>
<keyword evidence="6" id="KW-0234">DNA repair</keyword>
<evidence type="ECO:0000256" key="1">
    <source>
        <dbReference type="ARBA" id="ARBA00004123"/>
    </source>
</evidence>
<dbReference type="PANTHER" id="PTHR28680">
    <property type="entry name" value="CENTROMERE PROTEIN X"/>
    <property type="match status" value="1"/>
</dbReference>
<dbReference type="Pfam" id="PF09415">
    <property type="entry name" value="CENP-X"/>
    <property type="match status" value="1"/>
</dbReference>
<reference evidence="9" key="1">
    <citation type="submission" date="2023-10" db="EMBL/GenBank/DDBJ databases">
        <title>Genome assemblies of two species of porcelain crab, Petrolisthes cinctipes and Petrolisthes manimaculis (Anomura: Porcellanidae).</title>
        <authorList>
            <person name="Angst P."/>
        </authorList>
    </citation>
    <scope>NUCLEOTIDE SEQUENCE</scope>
    <source>
        <strain evidence="9">PB745_01</strain>
        <tissue evidence="9">Gill</tissue>
    </source>
</reference>
<comment type="caution">
    <text evidence="9">The sequence shown here is derived from an EMBL/GenBank/DDBJ whole genome shotgun (WGS) entry which is preliminary data.</text>
</comment>
<dbReference type="Proteomes" id="UP001286313">
    <property type="component" value="Unassembled WGS sequence"/>
</dbReference>
<keyword evidence="5" id="KW-0238">DNA-binding</keyword>
<dbReference type="GO" id="GO:0031297">
    <property type="term" value="P:replication fork processing"/>
    <property type="evidence" value="ECO:0007669"/>
    <property type="project" value="TreeGrafter"/>
</dbReference>
<sequence>MQFSEKLIHEFLKLHFENSKTKINVEAIKLIAEVMQLVVKEGALRASHQAKVEGSDTVTVEHLEKILAQLLLDI</sequence>
<dbReference type="InterPro" id="IPR009072">
    <property type="entry name" value="Histone-fold"/>
</dbReference>
<organism evidence="9 10">
    <name type="scientific">Petrolisthes cinctipes</name>
    <name type="common">Flat porcelain crab</name>
    <dbReference type="NCBI Taxonomy" id="88211"/>
    <lineage>
        <taxon>Eukaryota</taxon>
        <taxon>Metazoa</taxon>
        <taxon>Ecdysozoa</taxon>
        <taxon>Arthropoda</taxon>
        <taxon>Crustacea</taxon>
        <taxon>Multicrustacea</taxon>
        <taxon>Malacostraca</taxon>
        <taxon>Eumalacostraca</taxon>
        <taxon>Eucarida</taxon>
        <taxon>Decapoda</taxon>
        <taxon>Pleocyemata</taxon>
        <taxon>Anomura</taxon>
        <taxon>Galatheoidea</taxon>
        <taxon>Porcellanidae</taxon>
        <taxon>Petrolisthes</taxon>
    </lineage>
</organism>
<comment type="subcellular location">
    <subcellularLocation>
        <location evidence="1">Nucleus</location>
    </subcellularLocation>
</comment>
<evidence type="ECO:0000256" key="8">
    <source>
        <dbReference type="ARBA" id="ARBA00047146"/>
    </source>
</evidence>
<proteinExistence type="inferred from homology"/>
<evidence type="ECO:0000256" key="3">
    <source>
        <dbReference type="ARBA" id="ARBA00016388"/>
    </source>
</evidence>
<protein>
    <recommendedName>
        <fullName evidence="3">Centromere protein X</fullName>
    </recommendedName>
</protein>
<dbReference type="CDD" id="cd22921">
    <property type="entry name" value="HFD_CENP-X"/>
    <property type="match status" value="1"/>
</dbReference>
<dbReference type="GO" id="GO:0000712">
    <property type="term" value="P:resolution of meiotic recombination intermediates"/>
    <property type="evidence" value="ECO:0007669"/>
    <property type="project" value="TreeGrafter"/>
</dbReference>
<dbReference type="Gene3D" id="6.10.130.30">
    <property type="match status" value="1"/>
</dbReference>
<evidence type="ECO:0000256" key="5">
    <source>
        <dbReference type="ARBA" id="ARBA00023125"/>
    </source>
</evidence>
<comment type="subunit">
    <text evidence="8">Heterodimer with CENPX, sometimes called MHF; this interaction stabilizes both partners. MHF heterodimers can assemble to form tetrameric structures. MHF also coassemble with CENPT-CENPW heterodimers at centromeres to form the tetrameric CENP-T-W-S-X complex. Forms a discrete complex with FANCM and CENPX, called FANCM-MHF; this interaction, probably mediated by direct binding between CENPS and FANCM, leads to synergistic activation of double-stranded DNA binding and strongly stimulates FANCM-mediated DNA remodeling. Recruited by FANCM to the Fanconi anemia (FA) core complex, which consists of CENPS, CENPX, FANCA, FANCB, FANCC, FANCE, FANCF, FANCG, FANCL, FANCM, FAAP24 and FAAP100. The FA core complex associates with Bloom syndrome (BLM) complex, which consists of at least BLM, DNA topoisomerase 3-alpha (TOP3A), RMI1/BLAP75, RPA1/RPA70 and RPA2/RPA32. The super complex between FA and BLM is called BRAFT.</text>
</comment>
<evidence type="ECO:0000313" key="10">
    <source>
        <dbReference type="Proteomes" id="UP001286313"/>
    </source>
</evidence>
<dbReference type="EMBL" id="JAWQEG010008551">
    <property type="protein sequence ID" value="KAK3850091.1"/>
    <property type="molecule type" value="Genomic_DNA"/>
</dbReference>
<evidence type="ECO:0000313" key="9">
    <source>
        <dbReference type="EMBL" id="KAK3850091.1"/>
    </source>
</evidence>
<dbReference type="InterPro" id="IPR018552">
    <property type="entry name" value="CENP-X"/>
</dbReference>
<accession>A0AAE1EI48</accession>
<evidence type="ECO:0000256" key="2">
    <source>
        <dbReference type="ARBA" id="ARBA00009359"/>
    </source>
</evidence>
<keyword evidence="10" id="KW-1185">Reference proteome</keyword>
<name>A0AAE1EI48_PETCI</name>
<dbReference type="GO" id="GO:0071821">
    <property type="term" value="C:FANCM-MHF complex"/>
    <property type="evidence" value="ECO:0007669"/>
    <property type="project" value="TreeGrafter"/>
</dbReference>
<dbReference type="GO" id="GO:0003677">
    <property type="term" value="F:DNA binding"/>
    <property type="evidence" value="ECO:0007669"/>
    <property type="project" value="UniProtKB-KW"/>
</dbReference>
<keyword evidence="4" id="KW-0227">DNA damage</keyword>
<dbReference type="PANTHER" id="PTHR28680:SF1">
    <property type="entry name" value="CENTROMERE PROTEIN X"/>
    <property type="match status" value="1"/>
</dbReference>
<comment type="similarity">
    <text evidence="2">Belongs to the CENP-X/MHF2 family.</text>
</comment>
<evidence type="ECO:0000256" key="7">
    <source>
        <dbReference type="ARBA" id="ARBA00023242"/>
    </source>
</evidence>
<evidence type="ECO:0000256" key="4">
    <source>
        <dbReference type="ARBA" id="ARBA00022763"/>
    </source>
</evidence>
<dbReference type="GO" id="GO:0046982">
    <property type="term" value="F:protein heterodimerization activity"/>
    <property type="evidence" value="ECO:0007669"/>
    <property type="project" value="InterPro"/>
</dbReference>
<dbReference type="GO" id="GO:0006281">
    <property type="term" value="P:DNA repair"/>
    <property type="evidence" value="ECO:0007669"/>
    <property type="project" value="UniProtKB-KW"/>
</dbReference>